<evidence type="ECO:0000313" key="3">
    <source>
        <dbReference type="Proteomes" id="UP000232721"/>
    </source>
</evidence>
<name>A0ABN5FD56_9FLAO</name>
<reference evidence="2 3" key="1">
    <citation type="submission" date="2017-02" db="EMBL/GenBank/DDBJ databases">
        <title>Trade-off between light-utilization and light-protection in marine flavobacteria.</title>
        <authorList>
            <person name="Kumagai Y."/>
            <person name="Yoshizawa S."/>
            <person name="Kogure K."/>
            <person name="Iwasaki W."/>
        </authorList>
    </citation>
    <scope>NUCLEOTIDE SEQUENCE [LARGE SCALE GENOMIC DNA]</scope>
    <source>
        <strain evidence="2 3">KCTC 23670</strain>
    </source>
</reference>
<keyword evidence="3" id="KW-1185">Reference proteome</keyword>
<sequence>MKRVVVLSLLMIVAFNFSSCKSDKKSDEKKEDTIKTKTSAVAFSLEEAKNEINFVAYKTTEKVPVGGQFNKVDIISGGEGSSIKEAINNTEFSIPVSSIFTKDTSRDFKIQKFFFGVMDNTKLLSGKLLITDDTNGVAEIKMNGVTENVAFTYTIEGKVFKMEATMDITKWNASEALASLNTACLELHKGADGVSKTWSDVALNITSTF</sequence>
<feature type="domain" description="Lipid/polyisoprenoid-binding YceI-like" evidence="1">
    <location>
        <begin position="44"/>
        <end position="180"/>
    </location>
</feature>
<evidence type="ECO:0000313" key="2">
    <source>
        <dbReference type="EMBL" id="AUC22365.1"/>
    </source>
</evidence>
<dbReference type="EMBL" id="CP019336">
    <property type="protein sequence ID" value="AUC22365.1"/>
    <property type="molecule type" value="Genomic_DNA"/>
</dbReference>
<dbReference type="RefSeq" id="WP_165732843.1">
    <property type="nucleotide sequence ID" value="NZ_CP019336.1"/>
</dbReference>
<proteinExistence type="predicted"/>
<dbReference type="Gene3D" id="2.40.128.110">
    <property type="entry name" value="Lipid/polyisoprenoid-binding, YceI-like"/>
    <property type="match status" value="1"/>
</dbReference>
<accession>A0ABN5FD56</accession>
<dbReference type="Pfam" id="PF04264">
    <property type="entry name" value="YceI"/>
    <property type="match status" value="1"/>
</dbReference>
<evidence type="ECO:0000259" key="1">
    <source>
        <dbReference type="Pfam" id="PF04264"/>
    </source>
</evidence>
<dbReference type="InterPro" id="IPR036761">
    <property type="entry name" value="TTHA0802/YceI-like_sf"/>
</dbReference>
<organism evidence="2 3">
    <name type="scientific">Polaribacter sejongensis</name>
    <dbReference type="NCBI Taxonomy" id="985043"/>
    <lineage>
        <taxon>Bacteria</taxon>
        <taxon>Pseudomonadati</taxon>
        <taxon>Bacteroidota</taxon>
        <taxon>Flavobacteriia</taxon>
        <taxon>Flavobacteriales</taxon>
        <taxon>Flavobacteriaceae</taxon>
    </lineage>
</organism>
<dbReference type="SUPFAM" id="SSF101874">
    <property type="entry name" value="YceI-like"/>
    <property type="match status" value="1"/>
</dbReference>
<protein>
    <recommendedName>
        <fullName evidence="1">Lipid/polyisoprenoid-binding YceI-like domain-containing protein</fullName>
    </recommendedName>
</protein>
<dbReference type="Proteomes" id="UP000232721">
    <property type="component" value="Chromosome"/>
</dbReference>
<dbReference type="InterPro" id="IPR007372">
    <property type="entry name" value="Lipid/polyisoprenoid-bd_YceI"/>
</dbReference>
<gene>
    <name evidence="2" type="ORF">BTO15_09790</name>
</gene>